<dbReference type="InterPro" id="IPR043834">
    <property type="entry name" value="REC"/>
</dbReference>
<protein>
    <recommendedName>
        <fullName evidence="1">Response receiver domain-containing protein</fullName>
    </recommendedName>
</protein>
<sequence length="567" mass="65566">MANEIIQNAIHSAICVDNAFVEPYSDAVIEDDEETPKKLFESFRKSNCSLDIYRYIDMSKWERDREYILGNRDLLILDWELTGDPPFRDALEILWEAVKLPSLPFVLIYTQEPDISLIELNIHSVFGTPYGDISERKRRYEEFCEKLEDEIEIDDPNRLFESISAECKELILARGDRETIKKGIIKHIGEYYGDEYHESLIGKMVKCGKSTLNISKIDGVLEFVGFYFGNAMVNTTGSPVQVSPIEGDTHSFVIYNTTIIIFVKPKMSSTGGDFVILPDQVYTHFAECIYKCPRNFLSLLYLEMKNLYQEHSGVIGRELYDIDEVAFFHHQKNLDSEDDFYDFLRTLWKDQLSAFDFIQNPKLFSVLQEYKREQGIEMKIKRCKKDNLEILEKGLVKLNYYYSFLQMDRKENDSVRFGDMFLLSKDIGGKEAIGFVLCITPHCDCLHPENINNKFHFVFGSKSSIKNGLDSAEGGFNSFLIYENEPICVNWTGKPFTLYIHEDRNNISSIQVEYHGSAHGSAHYLSYTKTQKENYTQRIANRAFSCASRVGINLAELKIEKTNNEDK</sequence>
<reference evidence="2" key="1">
    <citation type="submission" date="2020-10" db="EMBL/GenBank/DDBJ databases">
        <authorList>
            <person name="Hahn C.J."/>
            <person name="Laso-Perez R."/>
            <person name="Vulcano F."/>
            <person name="Vaziourakis K.-M."/>
            <person name="Stokke R."/>
            <person name="Steen I.H."/>
            <person name="Teske A."/>
            <person name="Boetius A."/>
            <person name="Liebeke M."/>
            <person name="Amann R."/>
            <person name="Knittel K."/>
        </authorList>
    </citation>
    <scope>NUCLEOTIDE SEQUENCE</scope>
    <source>
        <strain evidence="2">Gfbio:e3339647-f889-4370-9287-4fb5cb688e4c:AG392M11_GoMArc1</strain>
    </source>
</reference>
<name>A0A811T9Z7_9EURY</name>
<dbReference type="AlphaFoldDB" id="A0A811T9Z7"/>
<accession>A0A811T9Z7</accession>
<dbReference type="Pfam" id="PF19192">
    <property type="entry name" value="Response_reg_2"/>
    <property type="match status" value="1"/>
</dbReference>
<organism evidence="2 3">
    <name type="scientific">Candidatus Argoarchaeum ethanivorans</name>
    <dbReference type="NCBI Taxonomy" id="2608793"/>
    <lineage>
        <taxon>Archaea</taxon>
        <taxon>Methanobacteriati</taxon>
        <taxon>Methanobacteriota</taxon>
        <taxon>Stenosarchaea group</taxon>
        <taxon>Methanomicrobia</taxon>
        <taxon>Methanosarcinales</taxon>
        <taxon>Methanosarcinales incertae sedis</taxon>
        <taxon>GOM Arc I cluster</taxon>
        <taxon>Candidatus Argoarchaeum</taxon>
    </lineage>
</organism>
<feature type="domain" description="Response receiver" evidence="1">
    <location>
        <begin position="10"/>
        <end position="149"/>
    </location>
</feature>
<evidence type="ECO:0000313" key="2">
    <source>
        <dbReference type="EMBL" id="CAD6492550.1"/>
    </source>
</evidence>
<proteinExistence type="predicted"/>
<dbReference type="Proteomes" id="UP000639006">
    <property type="component" value="Unassembled WGS sequence"/>
</dbReference>
<evidence type="ECO:0000259" key="1">
    <source>
        <dbReference type="Pfam" id="PF19192"/>
    </source>
</evidence>
<evidence type="ECO:0000313" key="3">
    <source>
        <dbReference type="Proteomes" id="UP000639006"/>
    </source>
</evidence>
<comment type="caution">
    <text evidence="2">The sequence shown here is derived from an EMBL/GenBank/DDBJ whole genome shotgun (WGS) entry which is preliminary data.</text>
</comment>
<dbReference type="EMBL" id="CAJHIQ010000014">
    <property type="protein sequence ID" value="CAD6492550.1"/>
    <property type="molecule type" value="Genomic_DNA"/>
</dbReference>
<gene>
    <name evidence="2" type="ORF">DIAAKJNI_00322</name>
</gene>